<dbReference type="Proteomes" id="UP000318571">
    <property type="component" value="Chromosome 1"/>
</dbReference>
<organism evidence="1 2">
    <name type="scientific">Tigriopus californicus</name>
    <name type="common">Marine copepod</name>
    <dbReference type="NCBI Taxonomy" id="6832"/>
    <lineage>
        <taxon>Eukaryota</taxon>
        <taxon>Metazoa</taxon>
        <taxon>Ecdysozoa</taxon>
        <taxon>Arthropoda</taxon>
        <taxon>Crustacea</taxon>
        <taxon>Multicrustacea</taxon>
        <taxon>Hexanauplia</taxon>
        <taxon>Copepoda</taxon>
        <taxon>Harpacticoida</taxon>
        <taxon>Harpacticidae</taxon>
        <taxon>Tigriopus</taxon>
    </lineage>
</organism>
<sequence length="129" mass="14589">MGLVSMTMTVPMTVSMTSLRPARLIQYEDHKHHHSHVMTRAVRAFDDAGRTMSLVSMTMTVPMTVSMTSLRPARLIQYEDHKHHHSHVMTRAVRAFDDAGRTMGLVSMTMTVPMPMSMPSLYPASLIQY</sequence>
<keyword evidence="2" id="KW-1185">Reference proteome</keyword>
<name>A0A553NS24_TIGCA</name>
<comment type="caution">
    <text evidence="1">The sequence shown here is derived from an EMBL/GenBank/DDBJ whole genome shotgun (WGS) entry which is preliminary data.</text>
</comment>
<gene>
    <name evidence="1" type="ORF">TCAL_16476</name>
</gene>
<dbReference type="EMBL" id="VCGU01000010">
    <property type="protein sequence ID" value="TRY68210.1"/>
    <property type="molecule type" value="Genomic_DNA"/>
</dbReference>
<protein>
    <submittedName>
        <fullName evidence="1">Uncharacterized protein</fullName>
    </submittedName>
</protein>
<proteinExistence type="predicted"/>
<dbReference type="AlphaFoldDB" id="A0A553NS24"/>
<evidence type="ECO:0000313" key="1">
    <source>
        <dbReference type="EMBL" id="TRY68210.1"/>
    </source>
</evidence>
<evidence type="ECO:0000313" key="2">
    <source>
        <dbReference type="Proteomes" id="UP000318571"/>
    </source>
</evidence>
<accession>A0A553NS24</accession>
<reference evidence="1 2" key="1">
    <citation type="journal article" date="2018" name="Nat. Ecol. Evol.">
        <title>Genomic signatures of mitonuclear coevolution across populations of Tigriopus californicus.</title>
        <authorList>
            <person name="Barreto F.S."/>
            <person name="Watson E.T."/>
            <person name="Lima T.G."/>
            <person name="Willett C.S."/>
            <person name="Edmands S."/>
            <person name="Li W."/>
            <person name="Burton R.S."/>
        </authorList>
    </citation>
    <scope>NUCLEOTIDE SEQUENCE [LARGE SCALE GENOMIC DNA]</scope>
    <source>
        <strain evidence="1 2">San Diego</strain>
    </source>
</reference>